<dbReference type="EMBL" id="MEKH01000010">
    <property type="protein sequence ID" value="ODO01455.1"/>
    <property type="molecule type" value="Genomic_DNA"/>
</dbReference>
<feature type="compositionally biased region" description="Basic residues" evidence="1">
    <location>
        <begin position="168"/>
        <end position="182"/>
    </location>
</feature>
<feature type="compositionally biased region" description="Polar residues" evidence="1">
    <location>
        <begin position="720"/>
        <end position="729"/>
    </location>
</feature>
<comment type="caution">
    <text evidence="2">The sequence shown here is derived from an EMBL/GenBank/DDBJ whole genome shotgun (WGS) entry which is preliminary data.</text>
</comment>
<feature type="compositionally biased region" description="Basic and acidic residues" evidence="1">
    <location>
        <begin position="209"/>
        <end position="223"/>
    </location>
</feature>
<evidence type="ECO:0000313" key="3">
    <source>
        <dbReference type="Proteomes" id="UP000095149"/>
    </source>
</evidence>
<feature type="compositionally biased region" description="Basic and acidic residues" evidence="1">
    <location>
        <begin position="444"/>
        <end position="454"/>
    </location>
</feature>
<proteinExistence type="predicted"/>
<evidence type="ECO:0000256" key="1">
    <source>
        <dbReference type="SAM" id="MobiDB-lite"/>
    </source>
</evidence>
<reference evidence="2 3" key="1">
    <citation type="submission" date="2016-06" db="EMBL/GenBank/DDBJ databases">
        <title>Evolution of pathogenesis and genome organization in the Tremellales.</title>
        <authorList>
            <person name="Cuomo C."/>
            <person name="Litvintseva A."/>
            <person name="Heitman J."/>
            <person name="Chen Y."/>
            <person name="Sun S."/>
            <person name="Springer D."/>
            <person name="Dromer F."/>
            <person name="Young S."/>
            <person name="Zeng Q."/>
            <person name="Chapman S."/>
            <person name="Gujja S."/>
            <person name="Saif S."/>
            <person name="Birren B."/>
        </authorList>
    </citation>
    <scope>NUCLEOTIDE SEQUENCE [LARGE SCALE GENOMIC DNA]</scope>
    <source>
        <strain evidence="2 3">CBS 6273</strain>
    </source>
</reference>
<name>A0A1E3JKR1_9TREE</name>
<dbReference type="OrthoDB" id="2565363at2759"/>
<feature type="region of interest" description="Disordered" evidence="1">
    <location>
        <begin position="659"/>
        <end position="765"/>
    </location>
</feature>
<sequence>MLPKRVTTYGRANRSRQGRPPVARMSFNPENSPAALPEGGMEDAGVDEGLRAVTDDVAPPSNTPAATMPNNTPKRARRSQGRPATAGPDPDSETPASMAMPTSMTGVAQGLVPFEDESELSDLSDSPIKRPLPEPKTERKAKSRQSLAKRRSGESSSEEGESDESFGKAKRAPAKGKARGTRTAKATPTKGRRARAAALVEDPDSEDESGSHEGQKDERSPEKGRKRQSLAAKRKATTKDVNGSAKKPTKRTKLGASSPSLCDDDARMSSPSQPKSQHRKAAPRGSQASVTKGKGRKADKDEAPPLFDFLNSFQDAPDDQNHDVLMRMFEDSGDEMKEQQGGGEFSDDEDVPAFRPTTRPDALFDTCFVFAKYPKTAGSWYIGEFLEFRPAKNEADQRAGKDYCVVRDFNGEVHEKIKLEDIVTRKDERIATIKLGNYDFTDSGDQKFTSDADFRPPSPPPQDPSPDAGPSHPTPISTQQALSPDDYSDLPSAEQLCLIRPHLQLVLDESYPPAQWRMDAFHRGGNDRESLKAQGNSGDYSEDEIVGVLLPELKRWALRRERWRDAEASCISLSKFDHLLTPGQQRPPEPPRPSGSGRYEALSPSDRDLFVQLILLPEAIVEICIRSHAPGVLAEKLRESQEAEVNGADESDACSLISSVRDSDDEDEERMANRDAGTPRVELGAGAEVVDERDPGEQSQEVRDEEPPTEPEAHREGEDQSSNAGTVIASTAPIANASLRSPPQLSSVLTPASLPRPSPAPDLAPLAEDPMLLYKAAREHLLDLSKEDTAKRWSMGEAILKRARENARERLGLAPEHLSKEEMKEWEAKRAQPFGSQRPMRRVRSGRSNHQ</sequence>
<feature type="compositionally biased region" description="Polar residues" evidence="1">
    <location>
        <begin position="63"/>
        <end position="73"/>
    </location>
</feature>
<feature type="compositionally biased region" description="Basic residues" evidence="1">
    <location>
        <begin position="839"/>
        <end position="851"/>
    </location>
</feature>
<evidence type="ECO:0000313" key="2">
    <source>
        <dbReference type="EMBL" id="ODO01455.1"/>
    </source>
</evidence>
<feature type="region of interest" description="Disordered" evidence="1">
    <location>
        <begin position="442"/>
        <end position="487"/>
    </location>
</feature>
<feature type="compositionally biased region" description="Basic and acidic residues" evidence="1">
    <location>
        <begin position="690"/>
        <end position="718"/>
    </location>
</feature>
<feature type="region of interest" description="Disordered" evidence="1">
    <location>
        <begin position="1"/>
        <end position="319"/>
    </location>
</feature>
<feature type="compositionally biased region" description="Basic and acidic residues" evidence="1">
    <location>
        <begin position="127"/>
        <end position="140"/>
    </location>
</feature>
<feature type="compositionally biased region" description="Basic residues" evidence="1">
    <location>
        <begin position="224"/>
        <end position="236"/>
    </location>
</feature>
<organism evidence="2 3">
    <name type="scientific">Cryptococcus amylolentus CBS 6273</name>
    <dbReference type="NCBI Taxonomy" id="1296118"/>
    <lineage>
        <taxon>Eukaryota</taxon>
        <taxon>Fungi</taxon>
        <taxon>Dikarya</taxon>
        <taxon>Basidiomycota</taxon>
        <taxon>Agaricomycotina</taxon>
        <taxon>Tremellomycetes</taxon>
        <taxon>Tremellales</taxon>
        <taxon>Cryptococcaceae</taxon>
        <taxon>Cryptococcus</taxon>
    </lineage>
</organism>
<dbReference type="Proteomes" id="UP000095149">
    <property type="component" value="Unassembled WGS sequence"/>
</dbReference>
<feature type="compositionally biased region" description="Basic residues" evidence="1">
    <location>
        <begin position="141"/>
        <end position="150"/>
    </location>
</feature>
<feature type="region of interest" description="Disordered" evidence="1">
    <location>
        <begin position="579"/>
        <end position="601"/>
    </location>
</feature>
<accession>A0A1E3JKR1</accession>
<feature type="compositionally biased region" description="Basic and acidic residues" evidence="1">
    <location>
        <begin position="812"/>
        <end position="830"/>
    </location>
</feature>
<dbReference type="AlphaFoldDB" id="A0A1E3JKR1"/>
<protein>
    <submittedName>
        <fullName evidence="2">Uncharacterized protein</fullName>
    </submittedName>
</protein>
<feature type="region of interest" description="Disordered" evidence="1">
    <location>
        <begin position="334"/>
        <end position="357"/>
    </location>
</feature>
<feature type="compositionally biased region" description="Polar residues" evidence="1">
    <location>
        <begin position="738"/>
        <end position="748"/>
    </location>
</feature>
<feature type="region of interest" description="Disordered" evidence="1">
    <location>
        <begin position="812"/>
        <end position="851"/>
    </location>
</feature>
<gene>
    <name evidence="2" type="ORF">I350_06275</name>
</gene>